<dbReference type="Proteomes" id="UP001146120">
    <property type="component" value="Unassembled WGS sequence"/>
</dbReference>
<reference evidence="1" key="1">
    <citation type="submission" date="2022-11" db="EMBL/GenBank/DDBJ databases">
        <authorList>
            <person name="Morgan W.R."/>
            <person name="Tartar A."/>
        </authorList>
    </citation>
    <scope>NUCLEOTIDE SEQUENCE</scope>
    <source>
        <strain evidence="1">ARSEF 373</strain>
    </source>
</reference>
<dbReference type="EMBL" id="DAKRPA010000005">
    <property type="protein sequence ID" value="DBA04845.1"/>
    <property type="molecule type" value="Genomic_DNA"/>
</dbReference>
<evidence type="ECO:0000313" key="2">
    <source>
        <dbReference type="Proteomes" id="UP001146120"/>
    </source>
</evidence>
<proteinExistence type="predicted"/>
<organism evidence="1 2">
    <name type="scientific">Lagenidium giganteum</name>
    <dbReference type="NCBI Taxonomy" id="4803"/>
    <lineage>
        <taxon>Eukaryota</taxon>
        <taxon>Sar</taxon>
        <taxon>Stramenopiles</taxon>
        <taxon>Oomycota</taxon>
        <taxon>Peronosporomycetes</taxon>
        <taxon>Pythiales</taxon>
        <taxon>Pythiaceae</taxon>
    </lineage>
</organism>
<sequence>MAPGQTDAVSGAVPGMNMGDASAAAGAAATSAVASGPEPLSVPWMHHEFFRATKHLCCAKGGLQAAKKSSVQKATQELKKARVHLDEQLGSLELQLLNVTNYLNGKTNKLLIAPKSKTTDPLKQRERKKQQLLLLGATPAVLSNGKASQPKLMRQATAAGVAASAAATSHLADASDDAPCTSVGLWQFIDEQAYFKTLTVEEIGQSLDLE</sequence>
<dbReference type="AlphaFoldDB" id="A0AAV2ZGK9"/>
<feature type="non-terminal residue" evidence="1">
    <location>
        <position position="210"/>
    </location>
</feature>
<gene>
    <name evidence="1" type="ORF">N0F65_004482</name>
</gene>
<evidence type="ECO:0000313" key="1">
    <source>
        <dbReference type="EMBL" id="DBA04845.1"/>
    </source>
</evidence>
<accession>A0AAV2ZGK9</accession>
<name>A0AAV2ZGK9_9STRA</name>
<reference evidence="1" key="2">
    <citation type="journal article" date="2023" name="Microbiol Resour">
        <title>Decontamination and Annotation of the Draft Genome Sequence of the Oomycete Lagenidium giganteum ARSEF 373.</title>
        <authorList>
            <person name="Morgan W.R."/>
            <person name="Tartar A."/>
        </authorList>
    </citation>
    <scope>NUCLEOTIDE SEQUENCE</scope>
    <source>
        <strain evidence="1">ARSEF 373</strain>
    </source>
</reference>
<protein>
    <submittedName>
        <fullName evidence="1">Uncharacterized protein</fullName>
    </submittedName>
</protein>
<comment type="caution">
    <text evidence="1">The sequence shown here is derived from an EMBL/GenBank/DDBJ whole genome shotgun (WGS) entry which is preliminary data.</text>
</comment>
<keyword evidence="2" id="KW-1185">Reference proteome</keyword>